<protein>
    <submittedName>
        <fullName evidence="2">Uncharacterized protein</fullName>
    </submittedName>
</protein>
<feature type="chain" id="PRO_5001866359" evidence="1">
    <location>
        <begin position="25"/>
        <end position="58"/>
    </location>
</feature>
<name>A0A090WWC9_9FLAO</name>
<evidence type="ECO:0000313" key="2">
    <source>
        <dbReference type="EMBL" id="GAL81435.1"/>
    </source>
</evidence>
<feature type="signal peptide" evidence="1">
    <location>
        <begin position="1"/>
        <end position="24"/>
    </location>
</feature>
<evidence type="ECO:0000256" key="1">
    <source>
        <dbReference type="SAM" id="SignalP"/>
    </source>
</evidence>
<organism evidence="2 3">
    <name type="scientific">Algibacter lectus</name>
    <dbReference type="NCBI Taxonomy" id="221126"/>
    <lineage>
        <taxon>Bacteria</taxon>
        <taxon>Pseudomonadati</taxon>
        <taxon>Bacteroidota</taxon>
        <taxon>Flavobacteriia</taxon>
        <taxon>Flavobacteriales</taxon>
        <taxon>Flavobacteriaceae</taxon>
        <taxon>Algibacter</taxon>
    </lineage>
</organism>
<comment type="caution">
    <text evidence="2">The sequence shown here is derived from an EMBL/GenBank/DDBJ whole genome shotgun (WGS) entry which is preliminary data.</text>
</comment>
<dbReference type="EMBL" id="BBNU01000016">
    <property type="protein sequence ID" value="GAL81435.1"/>
    <property type="molecule type" value="Genomic_DNA"/>
</dbReference>
<reference evidence="2 3" key="1">
    <citation type="journal article" date="2014" name="Genome Announc.">
        <title>Draft Genome Sequences of Marine Flavobacterium Algibacter lectus Strains SS8 and NR4.</title>
        <authorList>
            <person name="Takatani N."/>
            <person name="Nakanishi M."/>
            <person name="Meirelles P."/>
            <person name="Mino S."/>
            <person name="Suda W."/>
            <person name="Oshima K."/>
            <person name="Hattori M."/>
            <person name="Ohkuma M."/>
            <person name="Hosokawa M."/>
            <person name="Miyashita K."/>
            <person name="Thompson F.L."/>
            <person name="Niwa A."/>
            <person name="Sawabe T."/>
            <person name="Sawabe T."/>
        </authorList>
    </citation>
    <scope>NUCLEOTIDE SEQUENCE [LARGE SCALE GENOMIC DNA]</scope>
    <source>
        <strain evidence="3">JCM19274</strain>
    </source>
</reference>
<sequence length="58" mass="6556">MYLLKNAIKLVLFTLVLNLTSCKAQYPDLEDGIYAEFITNKGVMVAKLNYEITPRNGC</sequence>
<keyword evidence="1" id="KW-0732">Signal</keyword>
<dbReference type="Proteomes" id="UP000029643">
    <property type="component" value="Unassembled WGS sequence"/>
</dbReference>
<accession>A0A090WWC9</accession>
<gene>
    <name evidence="2" type="ORF">JCM19274_1662</name>
</gene>
<evidence type="ECO:0000313" key="3">
    <source>
        <dbReference type="Proteomes" id="UP000029643"/>
    </source>
</evidence>
<dbReference type="AlphaFoldDB" id="A0A090WWC9"/>
<proteinExistence type="predicted"/>